<evidence type="ECO:0000256" key="7">
    <source>
        <dbReference type="SAM" id="MobiDB-lite"/>
    </source>
</evidence>
<dbReference type="InterPro" id="IPR009071">
    <property type="entry name" value="HMG_box_dom"/>
</dbReference>
<dbReference type="SMART" id="SM00320">
    <property type="entry name" value="WD40"/>
    <property type="match status" value="5"/>
</dbReference>
<dbReference type="GO" id="GO:0003682">
    <property type="term" value="F:chromatin binding"/>
    <property type="evidence" value="ECO:0007669"/>
    <property type="project" value="TreeGrafter"/>
</dbReference>
<name>A0A7I8W526_9ANNE</name>
<dbReference type="PROSITE" id="PS50082">
    <property type="entry name" value="WD_REPEATS_2"/>
    <property type="match status" value="3"/>
</dbReference>
<feature type="repeat" description="WD" evidence="5">
    <location>
        <begin position="5"/>
        <end position="46"/>
    </location>
</feature>
<dbReference type="PROSITE" id="PS50294">
    <property type="entry name" value="WD_REPEATS_REGION"/>
    <property type="match status" value="2"/>
</dbReference>
<keyword evidence="10" id="KW-1185">Reference proteome</keyword>
<dbReference type="InterPro" id="IPR036322">
    <property type="entry name" value="WD40_repeat_dom_sf"/>
</dbReference>
<evidence type="ECO:0000256" key="6">
    <source>
        <dbReference type="PROSITE-ProRule" id="PRU00267"/>
    </source>
</evidence>
<dbReference type="InterPro" id="IPR055339">
    <property type="entry name" value="HMG-box_WDHD1"/>
</dbReference>
<feature type="repeat" description="WD" evidence="5">
    <location>
        <begin position="226"/>
        <end position="260"/>
    </location>
</feature>
<keyword evidence="6" id="KW-0238">DNA-binding</keyword>
<dbReference type="EMBL" id="CAJFCJ010000018">
    <property type="protein sequence ID" value="CAD5122780.1"/>
    <property type="molecule type" value="Genomic_DNA"/>
</dbReference>
<feature type="region of interest" description="Disordered" evidence="7">
    <location>
        <begin position="778"/>
        <end position="902"/>
    </location>
</feature>
<evidence type="ECO:0000256" key="1">
    <source>
        <dbReference type="ARBA" id="ARBA00004123"/>
    </source>
</evidence>
<dbReference type="GO" id="GO:0000278">
    <property type="term" value="P:mitotic cell cycle"/>
    <property type="evidence" value="ECO:0007669"/>
    <property type="project" value="TreeGrafter"/>
</dbReference>
<feature type="repeat" description="WD" evidence="5">
    <location>
        <begin position="125"/>
        <end position="157"/>
    </location>
</feature>
<dbReference type="GO" id="GO:0006281">
    <property type="term" value="P:DNA repair"/>
    <property type="evidence" value="ECO:0007669"/>
    <property type="project" value="TreeGrafter"/>
</dbReference>
<evidence type="ECO:0000256" key="4">
    <source>
        <dbReference type="ARBA" id="ARBA00023242"/>
    </source>
</evidence>
<dbReference type="Pfam" id="PF24817">
    <property type="entry name" value="WD40_WDHD1_1st"/>
    <property type="match status" value="1"/>
</dbReference>
<comment type="caution">
    <text evidence="9">The sequence shown here is derived from an EMBL/GenBank/DDBJ whole genome shotgun (WGS) entry which is preliminary data.</text>
</comment>
<dbReference type="SUPFAM" id="SSF50978">
    <property type="entry name" value="WD40 repeat-like"/>
    <property type="match status" value="1"/>
</dbReference>
<dbReference type="Pfam" id="PF20946">
    <property type="entry name" value="Ctf4_C"/>
    <property type="match status" value="1"/>
</dbReference>
<evidence type="ECO:0000256" key="5">
    <source>
        <dbReference type="PROSITE-ProRule" id="PRU00221"/>
    </source>
</evidence>
<accession>A0A7I8W526</accession>
<feature type="compositionally biased region" description="Basic and acidic residues" evidence="7">
    <location>
        <begin position="787"/>
        <end position="799"/>
    </location>
</feature>
<dbReference type="GO" id="GO:0006261">
    <property type="term" value="P:DNA-templated DNA replication"/>
    <property type="evidence" value="ECO:0007669"/>
    <property type="project" value="TreeGrafter"/>
</dbReference>
<keyword evidence="4 6" id="KW-0539">Nucleus</keyword>
<evidence type="ECO:0000259" key="8">
    <source>
        <dbReference type="PROSITE" id="PS50118"/>
    </source>
</evidence>
<dbReference type="PANTHER" id="PTHR19932:SF10">
    <property type="entry name" value="WD REPEAT AND HMG-BOX DNA-BINDING PROTEIN 1"/>
    <property type="match status" value="1"/>
</dbReference>
<organism evidence="9 10">
    <name type="scientific">Dimorphilus gyrociliatus</name>
    <dbReference type="NCBI Taxonomy" id="2664684"/>
    <lineage>
        <taxon>Eukaryota</taxon>
        <taxon>Metazoa</taxon>
        <taxon>Spiralia</taxon>
        <taxon>Lophotrochozoa</taxon>
        <taxon>Annelida</taxon>
        <taxon>Polychaeta</taxon>
        <taxon>Polychaeta incertae sedis</taxon>
        <taxon>Dinophilidae</taxon>
        <taxon>Dimorphilus</taxon>
    </lineage>
</organism>
<evidence type="ECO:0000256" key="3">
    <source>
        <dbReference type="ARBA" id="ARBA00022737"/>
    </source>
</evidence>
<dbReference type="InterPro" id="IPR057646">
    <property type="entry name" value="WD40_WDHD1_1st"/>
</dbReference>
<comment type="subcellular location">
    <subcellularLocation>
        <location evidence="1">Nucleus</location>
    </subcellularLocation>
</comment>
<evidence type="ECO:0000313" key="10">
    <source>
        <dbReference type="Proteomes" id="UP000549394"/>
    </source>
</evidence>
<dbReference type="PROSITE" id="PS00678">
    <property type="entry name" value="WD_REPEATS_1"/>
    <property type="match status" value="1"/>
</dbReference>
<dbReference type="InterPro" id="IPR036910">
    <property type="entry name" value="HMG_box_dom_sf"/>
</dbReference>
<dbReference type="Pfam" id="PF12341">
    <property type="entry name" value="Mcl1_mid"/>
    <property type="match status" value="1"/>
</dbReference>
<feature type="region of interest" description="Disordered" evidence="7">
    <location>
        <begin position="949"/>
        <end position="980"/>
    </location>
</feature>
<dbReference type="InterPro" id="IPR019775">
    <property type="entry name" value="WD40_repeat_CS"/>
</dbReference>
<feature type="domain" description="HMG box" evidence="8">
    <location>
        <begin position="898"/>
        <end position="966"/>
    </location>
</feature>
<feature type="DNA-binding region" description="HMG box" evidence="6">
    <location>
        <begin position="898"/>
        <end position="966"/>
    </location>
</feature>
<reference evidence="9 10" key="1">
    <citation type="submission" date="2020-08" db="EMBL/GenBank/DDBJ databases">
        <authorList>
            <person name="Hejnol A."/>
        </authorList>
    </citation>
    <scope>NUCLEOTIDE SEQUENCE [LARGE SCALE GENOMIC DNA]</scope>
</reference>
<dbReference type="InterPro" id="IPR015943">
    <property type="entry name" value="WD40/YVTN_repeat-like_dom_sf"/>
</dbReference>
<dbReference type="Gene3D" id="2.130.10.10">
    <property type="entry name" value="YVTN repeat-like/Quinoprotein amine dehydrogenase"/>
    <property type="match status" value="2"/>
</dbReference>
<feature type="compositionally biased region" description="Basic and acidic residues" evidence="7">
    <location>
        <begin position="949"/>
        <end position="969"/>
    </location>
</feature>
<evidence type="ECO:0000256" key="2">
    <source>
        <dbReference type="ARBA" id="ARBA00022574"/>
    </source>
</evidence>
<dbReference type="SMART" id="SM00398">
    <property type="entry name" value="HMG"/>
    <property type="match status" value="1"/>
</dbReference>
<sequence>MIEVKVAHTEGHSDFTFSSDGSQILSCGREGDVKIWDVNEDKDPKTISVGECITAIDFSENAFFVGVENVVRKYTYPDAVDDGTVVRFTGTVTSVKVKRDFLFSASSDFTAKLVKISNFKILLNISQHEAPILAVDLQSSGQTLATASLDGYVKIWDQTGLCMEKHKCIPIGNDFHYAKTLCKLAFSPNGEHLAVPNEKTVDILFEDELWACNFSLKTNIENHEFINVVCFSSTGKNLSAATVDGHIFMWNLKSKELIFSERHPHKRTITSLSWNPSKEQLIFTDKQGQLCLTEELKLDENYKESAKEESEENLNDLFDDRDSDVDISAIKKKTLSAFGFEDEEDLATGGTQIIDDENSEMESKTKIKEIIKHVPIDTWKPKEPQKAFQPGSTPLHLPHRFMMWNMVGVIRHYQTEDENSIDITFHDKATHHAVHIHNDANYIMGDVSKKCFVLGSIGDDDNQSSVMCEHFASWDSNKRWILNLENSEKVEALCIGEKWIALATDLNFIRLISISGVQLQVFCSPGKIVCMSAFQDQLMIVYHKGIPYDCQSSLAIKIMKIAKTFKCEYVEQLCLSPASSLSWIGFTQQGSPCTVDSRGIVRMLVKSFGNSWVPISNLKDHTKGKSDGYFVVGICEESEQIRCIFCKGSTYPPTLPWPVITTLSIRLPFANSEEDKTKLEEKLWRTVVLKDWLEAFDDEDKKRQLDIREQEVLIRMFAMACKQDREYRAIEIARMTKNSHNAALTSKYAAKLGLMSLAERLNDVIREKSEEEELNFLAAKEQPVEDNSQRKTLDDSSQRDDDEVMIKPKPTSTPLLFRSESPSVDSLPSTPQSQNWQNPFKANDSGNSTPILRRGSSVFDDLKPTSREKLKGDEPQKAVKRKSTTQTTLTPSSSKKKKENIPTAFGLWLEENKESLEEENPDVSSEDMAVLAAKRFKALPKEERQIYAERIKQKTTSEDNKKPEKKSGFDKLNSFTFNKI</sequence>
<evidence type="ECO:0000313" key="9">
    <source>
        <dbReference type="EMBL" id="CAD5122780.1"/>
    </source>
</evidence>
<dbReference type="InterPro" id="IPR022100">
    <property type="entry name" value="WDHD1/CFT4_beta-prop_2nd"/>
</dbReference>
<dbReference type="PANTHER" id="PTHR19932">
    <property type="entry name" value="WD REPEAT AND HMG-BOX DNA BINDING PROTEIN"/>
    <property type="match status" value="1"/>
</dbReference>
<proteinExistence type="predicted"/>
<dbReference type="GO" id="GO:0003677">
    <property type="term" value="F:DNA binding"/>
    <property type="evidence" value="ECO:0007669"/>
    <property type="project" value="UniProtKB-UniRule"/>
</dbReference>
<dbReference type="Pfam" id="PF24815">
    <property type="entry name" value="HMG_WDHD1"/>
    <property type="match status" value="1"/>
</dbReference>
<dbReference type="GO" id="GO:0043596">
    <property type="term" value="C:nuclear replication fork"/>
    <property type="evidence" value="ECO:0007669"/>
    <property type="project" value="TreeGrafter"/>
</dbReference>
<dbReference type="SUPFAM" id="SSF47095">
    <property type="entry name" value="HMG-box"/>
    <property type="match status" value="1"/>
</dbReference>
<dbReference type="OrthoDB" id="427368at2759"/>
<protein>
    <submittedName>
        <fullName evidence="9">DgyrCDS11187</fullName>
    </submittedName>
</protein>
<feature type="compositionally biased region" description="Basic and acidic residues" evidence="7">
    <location>
        <begin position="860"/>
        <end position="877"/>
    </location>
</feature>
<gene>
    <name evidence="9" type="ORF">DGYR_LOCUS10544</name>
</gene>
<dbReference type="Proteomes" id="UP000549394">
    <property type="component" value="Unassembled WGS sequence"/>
</dbReference>
<dbReference type="PROSITE" id="PS50118">
    <property type="entry name" value="HMG_BOX_2"/>
    <property type="match status" value="1"/>
</dbReference>
<keyword evidence="3" id="KW-0677">Repeat</keyword>
<keyword evidence="2 5" id="KW-0853">WD repeat</keyword>
<dbReference type="InterPro" id="IPR048591">
    <property type="entry name" value="WDHD1/CFT4_hel"/>
</dbReference>
<feature type="compositionally biased region" description="Low complexity" evidence="7">
    <location>
        <begin position="884"/>
        <end position="893"/>
    </location>
</feature>
<feature type="compositionally biased region" description="Polar residues" evidence="7">
    <location>
        <begin position="810"/>
        <end position="850"/>
    </location>
</feature>
<dbReference type="Gene3D" id="1.10.30.10">
    <property type="entry name" value="High mobility group box domain"/>
    <property type="match status" value="1"/>
</dbReference>
<dbReference type="InterPro" id="IPR001680">
    <property type="entry name" value="WD40_rpt"/>
</dbReference>
<dbReference type="AlphaFoldDB" id="A0A7I8W526"/>
<dbReference type="SUPFAM" id="SSF101898">
    <property type="entry name" value="NHL repeat"/>
    <property type="match status" value="1"/>
</dbReference>